<comment type="catalytic activity">
    <reaction evidence="1 8">
        <text>[(1-&gt;4)-alpha-D-glucosyl](n) + ADP-alpha-D-glucose = [(1-&gt;4)-alpha-D-glucosyl](n+1) + ADP + H(+)</text>
        <dbReference type="Rhea" id="RHEA:18189"/>
        <dbReference type="Rhea" id="RHEA-COMP:9584"/>
        <dbReference type="Rhea" id="RHEA-COMP:9587"/>
        <dbReference type="ChEBI" id="CHEBI:15378"/>
        <dbReference type="ChEBI" id="CHEBI:15444"/>
        <dbReference type="ChEBI" id="CHEBI:57498"/>
        <dbReference type="ChEBI" id="CHEBI:456216"/>
        <dbReference type="EC" id="2.4.1.21"/>
    </reaction>
</comment>
<dbReference type="Gene3D" id="3.40.50.2000">
    <property type="entry name" value="Glycogen Phosphorylase B"/>
    <property type="match status" value="2"/>
</dbReference>
<dbReference type="PANTHER" id="PTHR45825:SF11">
    <property type="entry name" value="ALPHA AMYLASE DOMAIN-CONTAINING PROTEIN"/>
    <property type="match status" value="1"/>
</dbReference>
<feature type="domain" description="Starch synthase catalytic" evidence="11">
    <location>
        <begin position="2"/>
        <end position="243"/>
    </location>
</feature>
<organism evidence="12 13">
    <name type="scientific">Ramlibacter ginsenosidimutans</name>
    <dbReference type="NCBI Taxonomy" id="502333"/>
    <lineage>
        <taxon>Bacteria</taxon>
        <taxon>Pseudomonadati</taxon>
        <taxon>Pseudomonadota</taxon>
        <taxon>Betaproteobacteria</taxon>
        <taxon>Burkholderiales</taxon>
        <taxon>Comamonadaceae</taxon>
        <taxon>Ramlibacter</taxon>
    </lineage>
</organism>
<dbReference type="AlphaFoldDB" id="A0A934TTB6"/>
<evidence type="ECO:0000313" key="13">
    <source>
        <dbReference type="Proteomes" id="UP000630528"/>
    </source>
</evidence>
<dbReference type="InterPro" id="IPR011835">
    <property type="entry name" value="GS/SS"/>
</dbReference>
<dbReference type="EC" id="2.4.1.21" evidence="8"/>
<dbReference type="InterPro" id="IPR013534">
    <property type="entry name" value="Starch_synth_cat_dom"/>
</dbReference>
<comment type="pathway">
    <text evidence="3 8">Glycan biosynthesis; glycogen biosynthesis.</text>
</comment>
<evidence type="ECO:0000256" key="8">
    <source>
        <dbReference type="HAMAP-Rule" id="MF_00484"/>
    </source>
</evidence>
<keyword evidence="13" id="KW-1185">Reference proteome</keyword>
<dbReference type="PANTHER" id="PTHR45825">
    <property type="entry name" value="GRANULE-BOUND STARCH SYNTHASE 1, CHLOROPLASTIC/AMYLOPLASTIC"/>
    <property type="match status" value="1"/>
</dbReference>
<protein>
    <recommendedName>
        <fullName evidence="8">Glycogen synthase</fullName>
        <ecNumber evidence="8">2.4.1.21</ecNumber>
    </recommendedName>
    <alternativeName>
        <fullName evidence="8">Starch [bacterial glycogen] synthase</fullName>
    </alternativeName>
</protein>
<feature type="domain" description="Glycosyl transferase family 1" evidence="10">
    <location>
        <begin position="297"/>
        <end position="455"/>
    </location>
</feature>
<dbReference type="HAMAP" id="MF_00484">
    <property type="entry name" value="Glycogen_synth"/>
    <property type="match status" value="1"/>
</dbReference>
<evidence type="ECO:0000256" key="2">
    <source>
        <dbReference type="ARBA" id="ARBA00002764"/>
    </source>
</evidence>
<sequence>MKILFATPECAPYVKTGGLGDVSGALPATLAALGHDVHILLPAYKGMKVSGEIGDGVDLPAWGPWPAAQLVPVKVAGGVTLLLLACPGLYQRPGGPYVDASGRGYHDNALRFGLLARVAAELGTVHSPLRGWTADIVHANDWPTGLAPLYLGQSRMISPHEPTAASVLTIHNLAFQGVFPMESADLLGVPHHWRGMDGVEFWGQLSMLKAGLQFADAITTVSPTYAREIQTPAHGVGFDGILRARASRLRGILNGIDTRVWNPQSDTLLPHRYSAQKMQGKAQCKAALQARLGLPADKGAMLFSVVSRLTPQKGIDLVLGALPRLVATGAQLVVLGQGEPDLQQALQEAQRKHPKQVAVTIGFDEGLAHLVEAGSDVFLMPSRFEPCGLNQMYSQAYGTPPIVAPVGGLLDSVTDASADPARGTGFVMTGVDSEGLDDAIGRAMRLWREPQRWRRIQANGMARQFGWEDSAKQYVQVYARALQDLRGPASTDSRASAAASASTSNAPAA</sequence>
<evidence type="ECO:0000256" key="9">
    <source>
        <dbReference type="SAM" id="MobiDB-lite"/>
    </source>
</evidence>
<dbReference type="GO" id="GO:0009011">
    <property type="term" value="F:alpha-1,4-glucan glucosyltransferase (ADP-glucose donor) activity"/>
    <property type="evidence" value="ECO:0007669"/>
    <property type="project" value="UniProtKB-UniRule"/>
</dbReference>
<dbReference type="CDD" id="cd03791">
    <property type="entry name" value="GT5_Glycogen_synthase_DULL1-like"/>
    <property type="match status" value="1"/>
</dbReference>
<evidence type="ECO:0000256" key="5">
    <source>
        <dbReference type="ARBA" id="ARBA00022676"/>
    </source>
</evidence>
<dbReference type="NCBIfam" id="NF001899">
    <property type="entry name" value="PRK00654.1-2"/>
    <property type="match status" value="1"/>
</dbReference>
<dbReference type="Proteomes" id="UP000630528">
    <property type="component" value="Unassembled WGS sequence"/>
</dbReference>
<evidence type="ECO:0000313" key="12">
    <source>
        <dbReference type="EMBL" id="MBK6006631.1"/>
    </source>
</evidence>
<dbReference type="Pfam" id="PF08323">
    <property type="entry name" value="Glyco_transf_5"/>
    <property type="match status" value="1"/>
</dbReference>
<dbReference type="SUPFAM" id="SSF53756">
    <property type="entry name" value="UDP-Glycosyltransferase/glycogen phosphorylase"/>
    <property type="match status" value="1"/>
</dbReference>
<keyword evidence="6 8" id="KW-0808">Transferase</keyword>
<evidence type="ECO:0000256" key="3">
    <source>
        <dbReference type="ARBA" id="ARBA00004964"/>
    </source>
</evidence>
<proteinExistence type="inferred from homology"/>
<dbReference type="InterPro" id="IPR001296">
    <property type="entry name" value="Glyco_trans_1"/>
</dbReference>
<dbReference type="EMBL" id="JAEPWM010000003">
    <property type="protein sequence ID" value="MBK6006631.1"/>
    <property type="molecule type" value="Genomic_DNA"/>
</dbReference>
<evidence type="ECO:0000256" key="4">
    <source>
        <dbReference type="ARBA" id="ARBA00010281"/>
    </source>
</evidence>
<dbReference type="GO" id="GO:0004373">
    <property type="term" value="F:alpha-1,4-glucan glucosyltransferase (UDP-glucose donor) activity"/>
    <property type="evidence" value="ECO:0007669"/>
    <property type="project" value="InterPro"/>
</dbReference>
<comment type="similarity">
    <text evidence="4 8">Belongs to the glycosyltransferase 1 family. Bacterial/plant glycogen synthase subfamily.</text>
</comment>
<feature type="region of interest" description="Disordered" evidence="9">
    <location>
        <begin position="487"/>
        <end position="509"/>
    </location>
</feature>
<dbReference type="GO" id="GO:0005978">
    <property type="term" value="P:glycogen biosynthetic process"/>
    <property type="evidence" value="ECO:0007669"/>
    <property type="project" value="UniProtKB-UniRule"/>
</dbReference>
<keyword evidence="7 8" id="KW-0320">Glycogen biosynthesis</keyword>
<dbReference type="Pfam" id="PF00534">
    <property type="entry name" value="Glycos_transf_1"/>
    <property type="match status" value="1"/>
</dbReference>
<accession>A0A934TTB6</accession>
<comment type="function">
    <text evidence="2 8">Synthesizes alpha-1,4-glucan chains using ADP-glucose.</text>
</comment>
<dbReference type="NCBIfam" id="TIGR02095">
    <property type="entry name" value="glgA"/>
    <property type="match status" value="1"/>
</dbReference>
<dbReference type="RefSeq" id="WP_201170448.1">
    <property type="nucleotide sequence ID" value="NZ_JAEPWM010000003.1"/>
</dbReference>
<name>A0A934TTB6_9BURK</name>
<evidence type="ECO:0000259" key="10">
    <source>
        <dbReference type="Pfam" id="PF00534"/>
    </source>
</evidence>
<keyword evidence="5 8" id="KW-0328">Glycosyltransferase</keyword>
<reference evidence="12" key="1">
    <citation type="journal article" date="2012" name="J. Microbiol. Biotechnol.">
        <title>Ramlibacter ginsenosidimutans sp. nov., with ginsenoside-converting activity.</title>
        <authorList>
            <person name="Wang L."/>
            <person name="An D.S."/>
            <person name="Kim S.G."/>
            <person name="Jin F.X."/>
            <person name="Kim S.C."/>
            <person name="Lee S.T."/>
            <person name="Im W.T."/>
        </authorList>
    </citation>
    <scope>NUCLEOTIDE SEQUENCE</scope>
    <source>
        <strain evidence="12">KACC 17527</strain>
    </source>
</reference>
<evidence type="ECO:0000259" key="11">
    <source>
        <dbReference type="Pfam" id="PF08323"/>
    </source>
</evidence>
<evidence type="ECO:0000256" key="1">
    <source>
        <dbReference type="ARBA" id="ARBA00001478"/>
    </source>
</evidence>
<feature type="binding site" evidence="8">
    <location>
        <position position="15"/>
    </location>
    <ligand>
        <name>ADP-alpha-D-glucose</name>
        <dbReference type="ChEBI" id="CHEBI:57498"/>
    </ligand>
</feature>
<gene>
    <name evidence="8 12" type="primary">glgA</name>
    <name evidence="12" type="ORF">JJB11_11055</name>
</gene>
<feature type="compositionally biased region" description="Low complexity" evidence="9">
    <location>
        <begin position="489"/>
        <end position="509"/>
    </location>
</feature>
<reference evidence="12" key="2">
    <citation type="submission" date="2021-01" db="EMBL/GenBank/DDBJ databases">
        <authorList>
            <person name="Kang M."/>
        </authorList>
    </citation>
    <scope>NUCLEOTIDE SEQUENCE</scope>
    <source>
        <strain evidence="12">KACC 17527</strain>
    </source>
</reference>
<evidence type="ECO:0000256" key="7">
    <source>
        <dbReference type="ARBA" id="ARBA00023056"/>
    </source>
</evidence>
<evidence type="ECO:0000256" key="6">
    <source>
        <dbReference type="ARBA" id="ARBA00022679"/>
    </source>
</evidence>
<comment type="caution">
    <text evidence="12">The sequence shown here is derived from an EMBL/GenBank/DDBJ whole genome shotgun (WGS) entry which is preliminary data.</text>
</comment>